<comment type="caution">
    <text evidence="1">The sequence shown here is derived from an EMBL/GenBank/DDBJ whole genome shotgun (WGS) entry which is preliminary data.</text>
</comment>
<dbReference type="EMBL" id="BTRK01000004">
    <property type="protein sequence ID" value="GMR50235.1"/>
    <property type="molecule type" value="Genomic_DNA"/>
</dbReference>
<proteinExistence type="predicted"/>
<protein>
    <submittedName>
        <fullName evidence="1">Uncharacterized protein</fullName>
    </submittedName>
</protein>
<dbReference type="Proteomes" id="UP001328107">
    <property type="component" value="Unassembled WGS sequence"/>
</dbReference>
<accession>A0AAN5I3K8</accession>
<keyword evidence="2" id="KW-1185">Reference proteome</keyword>
<organism evidence="1 2">
    <name type="scientific">Pristionchus mayeri</name>
    <dbReference type="NCBI Taxonomy" id="1317129"/>
    <lineage>
        <taxon>Eukaryota</taxon>
        <taxon>Metazoa</taxon>
        <taxon>Ecdysozoa</taxon>
        <taxon>Nematoda</taxon>
        <taxon>Chromadorea</taxon>
        <taxon>Rhabditida</taxon>
        <taxon>Rhabditina</taxon>
        <taxon>Diplogasteromorpha</taxon>
        <taxon>Diplogasteroidea</taxon>
        <taxon>Neodiplogasteridae</taxon>
        <taxon>Pristionchus</taxon>
    </lineage>
</organism>
<feature type="non-terminal residue" evidence="1">
    <location>
        <position position="1"/>
    </location>
</feature>
<gene>
    <name evidence="1" type="ORF">PMAYCL1PPCAC_20430</name>
</gene>
<sequence length="63" mass="6861">NLYRYRIVVSKLGSRANSATLHRTIGLPCKPPLVYARFHHPGASLVSVIDDAACAIDLDLEKG</sequence>
<evidence type="ECO:0000313" key="1">
    <source>
        <dbReference type="EMBL" id="GMR50235.1"/>
    </source>
</evidence>
<name>A0AAN5I3K8_9BILA</name>
<reference evidence="2" key="1">
    <citation type="submission" date="2022-10" db="EMBL/GenBank/DDBJ databases">
        <title>Genome assembly of Pristionchus species.</title>
        <authorList>
            <person name="Yoshida K."/>
            <person name="Sommer R.J."/>
        </authorList>
    </citation>
    <scope>NUCLEOTIDE SEQUENCE [LARGE SCALE GENOMIC DNA]</scope>
    <source>
        <strain evidence="2">RS5460</strain>
    </source>
</reference>
<evidence type="ECO:0000313" key="2">
    <source>
        <dbReference type="Proteomes" id="UP001328107"/>
    </source>
</evidence>
<dbReference type="AlphaFoldDB" id="A0AAN5I3K8"/>